<dbReference type="InterPro" id="IPR029016">
    <property type="entry name" value="GAF-like_dom_sf"/>
</dbReference>
<accession>A0A211Z1C7</accession>
<evidence type="ECO:0000313" key="8">
    <source>
        <dbReference type="Proteomes" id="UP000196655"/>
    </source>
</evidence>
<dbReference type="Gene3D" id="3.30.450.40">
    <property type="match status" value="1"/>
</dbReference>
<dbReference type="Pfam" id="PF01628">
    <property type="entry name" value="HrcA"/>
    <property type="match status" value="1"/>
</dbReference>
<comment type="similarity">
    <text evidence="5">Belongs to the HrcA family.</text>
</comment>
<dbReference type="PIRSF" id="PIRSF005485">
    <property type="entry name" value="HrcA"/>
    <property type="match status" value="1"/>
</dbReference>
<sequence>MLNELSSRSGGQAFRDLDERSREIFRLIVDAYVQSGEPVGSRTLSRRLGMSLSPATIRNVMSDLEDAGLLYAPHTSAGRLPTDAGLRLFVHGLMQLGDVGESERASIEALCAQAGRGVSEMLEEATSALSGLSACAGLVLAPKTDRPLKHIEFVNLSPGRALVVLVTEDGMVENRVLEVPLGLPASTFVHVTNYLNARIVGRTIGEARAEVLGEIETQKSQLDSLAAKVVAAGLATWSGGGGGTLIVKGQSRLLNDVTALEDLERIRGLFQALETKEALLKMLDAANAAEGVQIFIGAENGLFSHTGCSMIIAPYKGGDQRVVGAVGVIGPTRLNYARIIPMVDYTAKMIGRLLRTNETTNQVA</sequence>
<evidence type="ECO:0000256" key="1">
    <source>
        <dbReference type="ARBA" id="ARBA00022491"/>
    </source>
</evidence>
<keyword evidence="1 5" id="KW-0678">Repressor</keyword>
<dbReference type="SUPFAM" id="SSF46785">
    <property type="entry name" value="Winged helix' DNA-binding domain"/>
    <property type="match status" value="1"/>
</dbReference>
<feature type="domain" description="Heat-inducible transcription repressor HrcA C-terminal" evidence="6">
    <location>
        <begin position="120"/>
        <end position="340"/>
    </location>
</feature>
<dbReference type="InterPro" id="IPR036390">
    <property type="entry name" value="WH_DNA-bd_sf"/>
</dbReference>
<keyword evidence="2 5" id="KW-0805">Transcription regulation</keyword>
<keyword evidence="8" id="KW-1185">Reference proteome</keyword>
<evidence type="ECO:0000313" key="7">
    <source>
        <dbReference type="EMBL" id="OWJ59061.1"/>
    </source>
</evidence>
<dbReference type="InterPro" id="IPR036388">
    <property type="entry name" value="WH-like_DNA-bd_sf"/>
</dbReference>
<dbReference type="InterPro" id="IPR021153">
    <property type="entry name" value="HrcA_C"/>
</dbReference>
<dbReference type="GO" id="GO:0003677">
    <property type="term" value="F:DNA binding"/>
    <property type="evidence" value="ECO:0007669"/>
    <property type="project" value="InterPro"/>
</dbReference>
<dbReference type="InterPro" id="IPR023120">
    <property type="entry name" value="WHTH_transcript_rep_HrcA_IDD"/>
</dbReference>
<evidence type="ECO:0000256" key="5">
    <source>
        <dbReference type="HAMAP-Rule" id="MF_00081"/>
    </source>
</evidence>
<comment type="caution">
    <text evidence="7">The sequence shown here is derived from an EMBL/GenBank/DDBJ whole genome shotgun (WGS) entry which is preliminary data.</text>
</comment>
<dbReference type="Proteomes" id="UP000196655">
    <property type="component" value="Unassembled WGS sequence"/>
</dbReference>
<organism evidence="7 8">
    <name type="scientific">Inquilinus limosus</name>
    <dbReference type="NCBI Taxonomy" id="171674"/>
    <lineage>
        <taxon>Bacteria</taxon>
        <taxon>Pseudomonadati</taxon>
        <taxon>Pseudomonadota</taxon>
        <taxon>Alphaproteobacteria</taxon>
        <taxon>Rhodospirillales</taxon>
        <taxon>Rhodospirillaceae</taxon>
        <taxon>Inquilinus</taxon>
    </lineage>
</organism>
<proteinExistence type="inferred from homology"/>
<evidence type="ECO:0000256" key="3">
    <source>
        <dbReference type="ARBA" id="ARBA00023016"/>
    </source>
</evidence>
<dbReference type="Gene3D" id="3.30.390.60">
    <property type="entry name" value="Heat-inducible transcription repressor hrca homolog, domain 3"/>
    <property type="match status" value="1"/>
</dbReference>
<dbReference type="AlphaFoldDB" id="A0A211Z1C7"/>
<reference evidence="8" key="1">
    <citation type="submission" date="2017-05" db="EMBL/GenBank/DDBJ databases">
        <authorList>
            <person name="Macchi M."/>
            <person name="Festa S."/>
            <person name="Coppotelli B.M."/>
            <person name="Morelli I.S."/>
        </authorList>
    </citation>
    <scope>NUCLEOTIDE SEQUENCE [LARGE SCALE GENOMIC DNA]</scope>
    <source>
        <strain evidence="8">I</strain>
    </source>
</reference>
<dbReference type="PANTHER" id="PTHR34824:SF1">
    <property type="entry name" value="HEAT-INDUCIBLE TRANSCRIPTION REPRESSOR HRCA"/>
    <property type="match status" value="1"/>
</dbReference>
<dbReference type="PANTHER" id="PTHR34824">
    <property type="entry name" value="HEAT-INDUCIBLE TRANSCRIPTION REPRESSOR HRCA"/>
    <property type="match status" value="1"/>
</dbReference>
<keyword evidence="4 5" id="KW-0804">Transcription</keyword>
<protein>
    <recommendedName>
        <fullName evidence="5">Heat-inducible transcription repressor HrcA</fullName>
    </recommendedName>
</protein>
<dbReference type="Gene3D" id="1.10.10.10">
    <property type="entry name" value="Winged helix-like DNA-binding domain superfamily/Winged helix DNA-binding domain"/>
    <property type="match status" value="1"/>
</dbReference>
<keyword evidence="3 5" id="KW-0346">Stress response</keyword>
<evidence type="ECO:0000259" key="6">
    <source>
        <dbReference type="Pfam" id="PF01628"/>
    </source>
</evidence>
<evidence type="ECO:0000256" key="4">
    <source>
        <dbReference type="ARBA" id="ARBA00023163"/>
    </source>
</evidence>
<dbReference type="GO" id="GO:0045892">
    <property type="term" value="P:negative regulation of DNA-templated transcription"/>
    <property type="evidence" value="ECO:0007669"/>
    <property type="project" value="UniProtKB-UniRule"/>
</dbReference>
<gene>
    <name evidence="5 7" type="primary">hrcA</name>
    <name evidence="7" type="ORF">BWR60_32760</name>
</gene>
<dbReference type="STRING" id="1122125.GCA_000423185_01073"/>
<dbReference type="NCBIfam" id="TIGR00331">
    <property type="entry name" value="hrcA"/>
    <property type="match status" value="1"/>
</dbReference>
<dbReference type="SUPFAM" id="SSF55781">
    <property type="entry name" value="GAF domain-like"/>
    <property type="match status" value="1"/>
</dbReference>
<dbReference type="InterPro" id="IPR002571">
    <property type="entry name" value="HrcA"/>
</dbReference>
<name>A0A211Z1C7_9PROT</name>
<dbReference type="HAMAP" id="MF_00081">
    <property type="entry name" value="HrcA"/>
    <property type="match status" value="1"/>
</dbReference>
<comment type="function">
    <text evidence="5">Negative regulator of class I heat shock genes (grpE-dnaK-dnaJ and groELS operons). Prevents heat-shock induction of these operons.</text>
</comment>
<evidence type="ECO:0000256" key="2">
    <source>
        <dbReference type="ARBA" id="ARBA00023015"/>
    </source>
</evidence>
<dbReference type="OrthoDB" id="9783139at2"/>
<dbReference type="EMBL" id="NHON01000124">
    <property type="protein sequence ID" value="OWJ59061.1"/>
    <property type="molecule type" value="Genomic_DNA"/>
</dbReference>